<evidence type="ECO:0000313" key="2">
    <source>
        <dbReference type="EMBL" id="KAF9506750.1"/>
    </source>
</evidence>
<comment type="caution">
    <text evidence="2">The sequence shown here is derived from an EMBL/GenBank/DDBJ whole genome shotgun (WGS) entry which is preliminary data.</text>
</comment>
<feature type="region of interest" description="Disordered" evidence="1">
    <location>
        <begin position="67"/>
        <end position="95"/>
    </location>
</feature>
<dbReference type="EMBL" id="MU129101">
    <property type="protein sequence ID" value="KAF9506750.1"/>
    <property type="molecule type" value="Genomic_DNA"/>
</dbReference>
<gene>
    <name evidence="2" type="ORF">BS47DRAFT_381458</name>
</gene>
<protein>
    <submittedName>
        <fullName evidence="2">Uncharacterized protein</fullName>
    </submittedName>
</protein>
<organism evidence="2 3">
    <name type="scientific">Hydnum rufescens UP504</name>
    <dbReference type="NCBI Taxonomy" id="1448309"/>
    <lineage>
        <taxon>Eukaryota</taxon>
        <taxon>Fungi</taxon>
        <taxon>Dikarya</taxon>
        <taxon>Basidiomycota</taxon>
        <taxon>Agaricomycotina</taxon>
        <taxon>Agaricomycetes</taxon>
        <taxon>Cantharellales</taxon>
        <taxon>Hydnaceae</taxon>
        <taxon>Hydnum</taxon>
    </lineage>
</organism>
<sequence length="270" mass="30622">MSFFGFDTTLDRDSHKVSQDEDLAVYTYGEEGYDGLADALDEGLDELNDETFGDTGVISNEFDFASRTLPEDDLPPRPSHTHEPSSQFPSREPHVSLSPFESFAPVNNNQHARVRTLAEIEPSRRLPLNWLACLWDPITGVLIYLRPLRHTMNSPATSVIRPSFSNQFQLMATGNSIPTSELKDSTRNSSRTNFWRDSINFVKKRCCTSNSSKNLNTISSVRDGSRFNNNRNIFNFSSSKRNNKGFCNSNFCLRRLACHVLQVDIHFLTN</sequence>
<name>A0A9P6AJ20_9AGAM</name>
<dbReference type="OrthoDB" id="74835at2759"/>
<evidence type="ECO:0000313" key="3">
    <source>
        <dbReference type="Proteomes" id="UP000886523"/>
    </source>
</evidence>
<dbReference type="AlphaFoldDB" id="A0A9P6AJ20"/>
<dbReference type="Proteomes" id="UP000886523">
    <property type="component" value="Unassembled WGS sequence"/>
</dbReference>
<keyword evidence="3" id="KW-1185">Reference proteome</keyword>
<reference evidence="2" key="1">
    <citation type="journal article" date="2020" name="Nat. Commun.">
        <title>Large-scale genome sequencing of mycorrhizal fungi provides insights into the early evolution of symbiotic traits.</title>
        <authorList>
            <person name="Miyauchi S."/>
            <person name="Kiss E."/>
            <person name="Kuo A."/>
            <person name="Drula E."/>
            <person name="Kohler A."/>
            <person name="Sanchez-Garcia M."/>
            <person name="Morin E."/>
            <person name="Andreopoulos B."/>
            <person name="Barry K.W."/>
            <person name="Bonito G."/>
            <person name="Buee M."/>
            <person name="Carver A."/>
            <person name="Chen C."/>
            <person name="Cichocki N."/>
            <person name="Clum A."/>
            <person name="Culley D."/>
            <person name="Crous P.W."/>
            <person name="Fauchery L."/>
            <person name="Girlanda M."/>
            <person name="Hayes R.D."/>
            <person name="Keri Z."/>
            <person name="LaButti K."/>
            <person name="Lipzen A."/>
            <person name="Lombard V."/>
            <person name="Magnuson J."/>
            <person name="Maillard F."/>
            <person name="Murat C."/>
            <person name="Nolan M."/>
            <person name="Ohm R.A."/>
            <person name="Pangilinan J."/>
            <person name="Pereira M.F."/>
            <person name="Perotto S."/>
            <person name="Peter M."/>
            <person name="Pfister S."/>
            <person name="Riley R."/>
            <person name="Sitrit Y."/>
            <person name="Stielow J.B."/>
            <person name="Szollosi G."/>
            <person name="Zifcakova L."/>
            <person name="Stursova M."/>
            <person name="Spatafora J.W."/>
            <person name="Tedersoo L."/>
            <person name="Vaario L.M."/>
            <person name="Yamada A."/>
            <person name="Yan M."/>
            <person name="Wang P."/>
            <person name="Xu J."/>
            <person name="Bruns T."/>
            <person name="Baldrian P."/>
            <person name="Vilgalys R."/>
            <person name="Dunand C."/>
            <person name="Henrissat B."/>
            <person name="Grigoriev I.V."/>
            <person name="Hibbett D."/>
            <person name="Nagy L.G."/>
            <person name="Martin F.M."/>
        </authorList>
    </citation>
    <scope>NUCLEOTIDE SEQUENCE</scope>
    <source>
        <strain evidence="2">UP504</strain>
    </source>
</reference>
<accession>A0A9P6AJ20</accession>
<proteinExistence type="predicted"/>
<evidence type="ECO:0000256" key="1">
    <source>
        <dbReference type="SAM" id="MobiDB-lite"/>
    </source>
</evidence>